<protein>
    <submittedName>
        <fullName evidence="4">Depolymerase</fullName>
    </submittedName>
</protein>
<proteinExistence type="predicted"/>
<reference evidence="5" key="1">
    <citation type="journal article" date="2019" name="Int. J. Syst. Evol. Microbiol.">
        <title>The Global Catalogue of Microorganisms (GCM) 10K type strain sequencing project: providing services to taxonomists for standard genome sequencing and annotation.</title>
        <authorList>
            <consortium name="The Broad Institute Genomics Platform"/>
            <consortium name="The Broad Institute Genome Sequencing Center for Infectious Disease"/>
            <person name="Wu L."/>
            <person name="Ma J."/>
        </authorList>
    </citation>
    <scope>NUCLEOTIDE SEQUENCE [LARGE SCALE GENOMIC DNA]</scope>
    <source>
        <strain evidence="5">JCM 18304</strain>
    </source>
</reference>
<dbReference type="EMBL" id="BAABJQ010000015">
    <property type="protein sequence ID" value="GAA5191345.1"/>
    <property type="molecule type" value="Genomic_DNA"/>
</dbReference>
<dbReference type="RefSeq" id="WP_345633131.1">
    <property type="nucleotide sequence ID" value="NZ_BAABJQ010000015.1"/>
</dbReference>
<dbReference type="InterPro" id="IPR050955">
    <property type="entry name" value="Plant_Biomass_Hydrol_Est"/>
</dbReference>
<dbReference type="PANTHER" id="PTHR43037:SF5">
    <property type="entry name" value="FERULOYL ESTERASE"/>
    <property type="match status" value="1"/>
</dbReference>
<comment type="caution">
    <text evidence="4">The sequence shown here is derived from an EMBL/GenBank/DDBJ whole genome shotgun (WGS) entry which is preliminary data.</text>
</comment>
<evidence type="ECO:0000313" key="4">
    <source>
        <dbReference type="EMBL" id="GAA5191345.1"/>
    </source>
</evidence>
<keyword evidence="5" id="KW-1185">Reference proteome</keyword>
<gene>
    <name evidence="4" type="ORF">GCM10023322_48520</name>
</gene>
<dbReference type="InterPro" id="IPR029058">
    <property type="entry name" value="AB_hydrolase_fold"/>
</dbReference>
<dbReference type="Proteomes" id="UP001501570">
    <property type="component" value="Unassembled WGS sequence"/>
</dbReference>
<keyword evidence="2" id="KW-0378">Hydrolase</keyword>
<evidence type="ECO:0000256" key="1">
    <source>
        <dbReference type="ARBA" id="ARBA00022729"/>
    </source>
</evidence>
<dbReference type="SUPFAM" id="SSF53474">
    <property type="entry name" value="alpha/beta-Hydrolases"/>
    <property type="match status" value="1"/>
</dbReference>
<dbReference type="Gene3D" id="3.40.50.1820">
    <property type="entry name" value="alpha/beta hydrolase"/>
    <property type="match status" value="2"/>
</dbReference>
<name>A0ABP9S768_9ACTN</name>
<accession>A0ABP9S768</accession>
<dbReference type="PANTHER" id="PTHR43037">
    <property type="entry name" value="UNNAMED PRODUCT-RELATED"/>
    <property type="match status" value="1"/>
</dbReference>
<keyword evidence="1 3" id="KW-0732">Signal</keyword>
<evidence type="ECO:0000256" key="2">
    <source>
        <dbReference type="ARBA" id="ARBA00022801"/>
    </source>
</evidence>
<feature type="chain" id="PRO_5045510531" evidence="3">
    <location>
        <begin position="33"/>
        <end position="358"/>
    </location>
</feature>
<organism evidence="4 5">
    <name type="scientific">Rugosimonospora acidiphila</name>
    <dbReference type="NCBI Taxonomy" id="556531"/>
    <lineage>
        <taxon>Bacteria</taxon>
        <taxon>Bacillati</taxon>
        <taxon>Actinomycetota</taxon>
        <taxon>Actinomycetes</taxon>
        <taxon>Micromonosporales</taxon>
        <taxon>Micromonosporaceae</taxon>
        <taxon>Rugosimonospora</taxon>
    </lineage>
</organism>
<evidence type="ECO:0000256" key="3">
    <source>
        <dbReference type="SAM" id="SignalP"/>
    </source>
</evidence>
<feature type="signal peptide" evidence="3">
    <location>
        <begin position="1"/>
        <end position="32"/>
    </location>
</feature>
<sequence>MRPLSRLCAATVTALTVTALSIPLGLAETAQAAPTPAAPTRAAIAPATVTPVDGSLKAYHISGVYVGGVSSGGYLATQLQVAYSGRIRGAAIFAAGPYYCAQNNASQAVYGCGENIWPDGLPTLEADASLWSAYRWIDPIGNLSGQPVYVYHGTADSTVAGSLTSDLAGFYRHFGANVQYVTGPSGHSWVTPYGPLGCTATGSPYLDNCGTDAENQFLTKLFGSVAAPNPGALTGTLTRFNQNGYAVGGNAARLSMGSKAFAYVPSSCAAGATCRLMVALHGCAQGYDAVGTAFVDDANLDQYADTNAMIVLYPQATASVVNPYGCWDWWGYLGATNYPIHGGAQLESVMAEVRALGG</sequence>
<evidence type="ECO:0000313" key="5">
    <source>
        <dbReference type="Proteomes" id="UP001501570"/>
    </source>
</evidence>